<dbReference type="PROSITE" id="PS50011">
    <property type="entry name" value="PROTEIN_KINASE_DOM"/>
    <property type="match status" value="1"/>
</dbReference>
<evidence type="ECO:0000313" key="3">
    <source>
        <dbReference type="Proteomes" id="UP000029878"/>
    </source>
</evidence>
<dbReference type="RefSeq" id="WP_034346303.1">
    <property type="nucleotide sequence ID" value="NZ_FZNG01000009.1"/>
</dbReference>
<dbReference type="GO" id="GO:0005524">
    <property type="term" value="F:ATP binding"/>
    <property type="evidence" value="ECO:0007669"/>
    <property type="project" value="InterPro"/>
</dbReference>
<protein>
    <recommendedName>
        <fullName evidence="1">Protein kinase domain-containing protein</fullName>
    </recommendedName>
</protein>
<reference evidence="2 3" key="1">
    <citation type="journal article" date="2014" name="Genome Announc.">
        <title>Draft genome sequences of eight enterohepatic helicobacter species isolated from both laboratory and wild rodents.</title>
        <authorList>
            <person name="Sheh A."/>
            <person name="Shen Z."/>
            <person name="Fox J.G."/>
        </authorList>
    </citation>
    <scope>NUCLEOTIDE SEQUENCE [LARGE SCALE GENOMIC DNA]</scope>
    <source>
        <strain evidence="2 3">ATCC 700114</strain>
    </source>
</reference>
<accession>A0A4U8SF23</accession>
<feature type="domain" description="Protein kinase" evidence="1">
    <location>
        <begin position="175"/>
        <end position="466"/>
    </location>
</feature>
<sequence>MSVYSKSNMEAILLKHDVLLIDGYSLSKAFFDKEYDSFLEPILKKLKKQISLPYSIFDKLRQNSRLNKKYFGIQRYIVVTHDYKTIVEVIQKNQDKKVLVIVGSRITGNQVVKHRQTAIFFDKSGFSTFDKNRAKSQTHRVQIRNLSVGKMKINADIPILNERAYYKHKNKSISVTLVKQLAEGGEGIVYETDSNNLVAKIYKTDEKDKKELKAPAYTQKKLKKFETIKLDPDCRQHVYLPLHTLYNSQNECIGFLMNKADDSKPIQYILGGSKERKKHYPNYRYKDLIEMCIKFLKLSIKLHKEGIIIGDINTNNVLFDTKNNISFIDCDSFQIDNFPCPVTTEAFLLPAHRGKDMKKFMRSLADEYYAIAVFLFLLTHFGRYPYDCKGSRSRDECQGDMTFPYIVGGNSKKAPDMGQKYWEKLNKTLQECFYQTFQKGGKYANEKKFLKPKKWLQHFEKFHKSL</sequence>
<dbReference type="AlphaFoldDB" id="A0A4U8SF23"/>
<organism evidence="2 3">
    <name type="scientific">Helicobacter trogontum</name>
    <dbReference type="NCBI Taxonomy" id="50960"/>
    <lineage>
        <taxon>Bacteria</taxon>
        <taxon>Pseudomonadati</taxon>
        <taxon>Campylobacterota</taxon>
        <taxon>Epsilonproteobacteria</taxon>
        <taxon>Campylobacterales</taxon>
        <taxon>Helicobacteraceae</taxon>
        <taxon>Helicobacter</taxon>
    </lineage>
</organism>
<dbReference type="Proteomes" id="UP000029878">
    <property type="component" value="Unassembled WGS sequence"/>
</dbReference>
<dbReference type="InterPro" id="IPR000719">
    <property type="entry name" value="Prot_kinase_dom"/>
</dbReference>
<dbReference type="GO" id="GO:0004672">
    <property type="term" value="F:protein kinase activity"/>
    <property type="evidence" value="ECO:0007669"/>
    <property type="project" value="InterPro"/>
</dbReference>
<name>A0A4U8SF23_9HELI</name>
<evidence type="ECO:0000313" key="2">
    <source>
        <dbReference type="EMBL" id="TLD84773.1"/>
    </source>
</evidence>
<gene>
    <name evidence="2" type="ORF">LS81_001875</name>
</gene>
<dbReference type="EMBL" id="JRPL02000002">
    <property type="protein sequence ID" value="TLD84773.1"/>
    <property type="molecule type" value="Genomic_DNA"/>
</dbReference>
<proteinExistence type="predicted"/>
<evidence type="ECO:0000259" key="1">
    <source>
        <dbReference type="PROSITE" id="PS50011"/>
    </source>
</evidence>
<comment type="caution">
    <text evidence="2">The sequence shown here is derived from an EMBL/GenBank/DDBJ whole genome shotgun (WGS) entry which is preliminary data.</text>
</comment>
<dbReference type="SUPFAM" id="SSF56112">
    <property type="entry name" value="Protein kinase-like (PK-like)"/>
    <property type="match status" value="1"/>
</dbReference>
<dbReference type="Gene3D" id="1.10.510.10">
    <property type="entry name" value="Transferase(Phosphotransferase) domain 1"/>
    <property type="match status" value="1"/>
</dbReference>
<dbReference type="OrthoDB" id="9801841at2"/>
<dbReference type="InterPro" id="IPR011009">
    <property type="entry name" value="Kinase-like_dom_sf"/>
</dbReference>